<dbReference type="PANTHER" id="PTHR31312">
    <property type="entry name" value="TRANSCRIPTION ACTIVATOR GLK1"/>
    <property type="match status" value="1"/>
</dbReference>
<reference evidence="3 4" key="1">
    <citation type="submission" date="2022-03" db="EMBL/GenBank/DDBJ databases">
        <authorList>
            <person name="Macdonald S."/>
            <person name="Ahmed S."/>
            <person name="Newling K."/>
        </authorList>
    </citation>
    <scope>NUCLEOTIDE SEQUENCE [LARGE SCALE GENOMIC DNA]</scope>
</reference>
<evidence type="ECO:0000256" key="2">
    <source>
        <dbReference type="ARBA" id="ARBA00023125"/>
    </source>
</evidence>
<organism evidence="3 4">
    <name type="scientific">Eruca vesicaria subsp. sativa</name>
    <name type="common">Garden rocket</name>
    <name type="synonym">Eruca sativa</name>
    <dbReference type="NCBI Taxonomy" id="29727"/>
    <lineage>
        <taxon>Eukaryota</taxon>
        <taxon>Viridiplantae</taxon>
        <taxon>Streptophyta</taxon>
        <taxon>Embryophyta</taxon>
        <taxon>Tracheophyta</taxon>
        <taxon>Spermatophyta</taxon>
        <taxon>Magnoliopsida</taxon>
        <taxon>eudicotyledons</taxon>
        <taxon>Gunneridae</taxon>
        <taxon>Pentapetalae</taxon>
        <taxon>rosids</taxon>
        <taxon>malvids</taxon>
        <taxon>Brassicales</taxon>
        <taxon>Brassicaceae</taxon>
        <taxon>Brassiceae</taxon>
        <taxon>Eruca</taxon>
    </lineage>
</organism>
<evidence type="ECO:0000313" key="3">
    <source>
        <dbReference type="EMBL" id="CAH8355759.1"/>
    </source>
</evidence>
<gene>
    <name evidence="3" type="ORF">ERUC_LOCUS21514</name>
</gene>
<dbReference type="Proteomes" id="UP001642260">
    <property type="component" value="Unassembled WGS sequence"/>
</dbReference>
<sequence length="219" mass="24554">MNVKTLTRHNVASHLQKYRSHRKHVLAREAEAASWNLRRHATVAVTGVGGKKPWMAPGLGYLPHVTTMHHGHFRPLHVWGHPTWPKHKPNNPSSTLRSSDVSSSGRCSSSVIFARSYTILAPTTTLSTGKFMYKVYRLVARLKCKIKIIIKKGLLTKKKLKRVYVCKGYGMATPNHSMYNNNNKPETSIGVPTRQLSPTNPPPIDIHPVSAPLFPLNFL</sequence>
<protein>
    <submittedName>
        <fullName evidence="3">Uncharacterized protein</fullName>
    </submittedName>
</protein>
<dbReference type="Gene3D" id="1.10.10.60">
    <property type="entry name" value="Homeodomain-like"/>
    <property type="match status" value="1"/>
</dbReference>
<keyword evidence="2" id="KW-0238">DNA-binding</keyword>
<dbReference type="PANTHER" id="PTHR31312:SF7">
    <property type="entry name" value="TRANSCRIPTION ACTIVATOR GLK2"/>
    <property type="match status" value="1"/>
</dbReference>
<comment type="subcellular location">
    <subcellularLocation>
        <location evidence="1">Nucleus</location>
    </subcellularLocation>
</comment>
<dbReference type="GO" id="GO:0003677">
    <property type="term" value="F:DNA binding"/>
    <property type="evidence" value="ECO:0007669"/>
    <property type="project" value="UniProtKB-KW"/>
</dbReference>
<comment type="caution">
    <text evidence="3">The sequence shown here is derived from an EMBL/GenBank/DDBJ whole genome shotgun (WGS) entry which is preliminary data.</text>
</comment>
<keyword evidence="4" id="KW-1185">Reference proteome</keyword>
<dbReference type="EMBL" id="CAKOAT010211821">
    <property type="protein sequence ID" value="CAH8355759.1"/>
    <property type="molecule type" value="Genomic_DNA"/>
</dbReference>
<accession>A0ABC8KHX8</accession>
<dbReference type="AlphaFoldDB" id="A0ABC8KHX8"/>
<dbReference type="GO" id="GO:0005634">
    <property type="term" value="C:nucleus"/>
    <property type="evidence" value="ECO:0007669"/>
    <property type="project" value="UniProtKB-SubCell"/>
</dbReference>
<name>A0ABC8KHX8_ERUVS</name>
<dbReference type="InterPro" id="IPR044825">
    <property type="entry name" value="GLK1/2-like"/>
</dbReference>
<evidence type="ECO:0000256" key="1">
    <source>
        <dbReference type="ARBA" id="ARBA00004123"/>
    </source>
</evidence>
<proteinExistence type="predicted"/>
<evidence type="ECO:0000313" key="4">
    <source>
        <dbReference type="Proteomes" id="UP001642260"/>
    </source>
</evidence>